<dbReference type="EMBL" id="ARXU01000009">
    <property type="protein sequence ID" value="KGD60573.1"/>
    <property type="molecule type" value="Genomic_DNA"/>
</dbReference>
<feature type="signal peptide" evidence="1">
    <location>
        <begin position="1"/>
        <end position="19"/>
    </location>
</feature>
<comment type="caution">
    <text evidence="3">The sequence shown here is derived from an EMBL/GenBank/DDBJ whole genome shotgun (WGS) entry which is preliminary data.</text>
</comment>
<gene>
    <name evidence="3" type="ORF">T9A_02308</name>
</gene>
<reference evidence="3 4" key="1">
    <citation type="submission" date="2012-09" db="EMBL/GenBank/DDBJ databases">
        <title>Genome Sequence of alkane-degrading Bacterium Alcanivorax jadensis T9.</title>
        <authorList>
            <person name="Lai Q."/>
            <person name="Shao Z."/>
        </authorList>
    </citation>
    <scope>NUCLEOTIDE SEQUENCE [LARGE SCALE GENOMIC DNA]</scope>
    <source>
        <strain evidence="3 4">T9</strain>
    </source>
</reference>
<evidence type="ECO:0000313" key="4">
    <source>
        <dbReference type="Proteomes" id="UP000029443"/>
    </source>
</evidence>
<feature type="domain" description="GmrSD restriction endonucleases C-terminal" evidence="2">
    <location>
        <begin position="106"/>
        <end position="198"/>
    </location>
</feature>
<dbReference type="Gene3D" id="1.10.30.50">
    <property type="match status" value="1"/>
</dbReference>
<evidence type="ECO:0000256" key="1">
    <source>
        <dbReference type="SAM" id="SignalP"/>
    </source>
</evidence>
<feature type="chain" id="PRO_5047012146" description="GmrSD restriction endonucleases C-terminal domain-containing protein" evidence="1">
    <location>
        <begin position="20"/>
        <end position="232"/>
    </location>
</feature>
<keyword evidence="1" id="KW-0732">Signal</keyword>
<organism evidence="3 4">
    <name type="scientific">Alcanivorax jadensis T9</name>
    <dbReference type="NCBI Taxonomy" id="1177181"/>
    <lineage>
        <taxon>Bacteria</taxon>
        <taxon>Pseudomonadati</taxon>
        <taxon>Pseudomonadota</taxon>
        <taxon>Gammaproteobacteria</taxon>
        <taxon>Oceanospirillales</taxon>
        <taxon>Alcanivoracaceae</taxon>
        <taxon>Alcanivorax</taxon>
    </lineage>
</organism>
<dbReference type="NCBIfam" id="NF033223">
    <property type="entry name" value="YHYH_alt"/>
    <property type="match status" value="1"/>
</dbReference>
<keyword evidence="4" id="KW-1185">Reference proteome</keyword>
<dbReference type="Proteomes" id="UP000029443">
    <property type="component" value="Unassembled WGS sequence"/>
</dbReference>
<dbReference type="InterPro" id="IPR011089">
    <property type="entry name" value="GmrSD_C"/>
</dbReference>
<dbReference type="InterPro" id="IPR047773">
    <property type="entry name" value="YHYH_dom_bact"/>
</dbReference>
<dbReference type="PANTHER" id="PTHR24094">
    <property type="entry name" value="SECRETED PROTEIN"/>
    <property type="match status" value="1"/>
</dbReference>
<dbReference type="RefSeq" id="WP_035248563.1">
    <property type="nucleotide sequence ID" value="NZ_ARXU01000009.1"/>
</dbReference>
<evidence type="ECO:0000313" key="3">
    <source>
        <dbReference type="EMBL" id="KGD60573.1"/>
    </source>
</evidence>
<dbReference type="PANTHER" id="PTHR24094:SF15">
    <property type="entry name" value="AMP-DEPENDENT SYNTHETASE_LIGASE DOMAIN-CONTAINING PROTEIN-RELATED"/>
    <property type="match status" value="1"/>
</dbReference>
<accession>A0ABR4WAZ4</accession>
<sequence length="232" mass="26655">MLNRLFAGFLIVIASLAHSHPGGLDKQGGHTNRTTDQYHCHREPCLTLHRQQQQAEQEARQQQRAFSGLYERSDWPHWLDEDGDCQDTRAEILIATSQVPVTFTRDDRCTVARGRWHDPYSGETFTAAGDLDIDHLVPLRHAHGHGGDGWDERHRRQFANDPGNLLPVSASANRSKGAGSPDQWLPENRDYWCQYGQHWQQIKQRYRLLITPPEQQAIDRLLSTCQVTERHP</sequence>
<proteinExistence type="predicted"/>
<name>A0ABR4WAZ4_9GAMM</name>
<protein>
    <recommendedName>
        <fullName evidence="2">GmrSD restriction endonucleases C-terminal domain-containing protein</fullName>
    </recommendedName>
</protein>
<dbReference type="Pfam" id="PF07510">
    <property type="entry name" value="GmrSD_C"/>
    <property type="match status" value="1"/>
</dbReference>
<evidence type="ECO:0000259" key="2">
    <source>
        <dbReference type="Pfam" id="PF07510"/>
    </source>
</evidence>